<evidence type="ECO:0000256" key="2">
    <source>
        <dbReference type="ARBA" id="ARBA00023125"/>
    </source>
</evidence>
<dbReference type="Pfam" id="PF07494">
    <property type="entry name" value="Reg_prop"/>
    <property type="match status" value="2"/>
</dbReference>
<dbReference type="InterPro" id="IPR011123">
    <property type="entry name" value="Y_Y_Y"/>
</dbReference>
<proteinExistence type="predicted"/>
<evidence type="ECO:0000256" key="3">
    <source>
        <dbReference type="ARBA" id="ARBA00023163"/>
    </source>
</evidence>
<dbReference type="InterPro" id="IPR018060">
    <property type="entry name" value="HTH_AraC"/>
</dbReference>
<evidence type="ECO:0000313" key="8">
    <source>
        <dbReference type="Proteomes" id="UP000719267"/>
    </source>
</evidence>
<keyword evidence="8" id="KW-1185">Reference proteome</keyword>
<keyword evidence="2" id="KW-0238">DNA-binding</keyword>
<dbReference type="PANTHER" id="PTHR43280:SF28">
    <property type="entry name" value="HTH-TYPE TRANSCRIPTIONAL ACTIVATOR RHAS"/>
    <property type="match status" value="1"/>
</dbReference>
<keyword evidence="4" id="KW-0175">Coiled coil</keyword>
<evidence type="ECO:0000256" key="5">
    <source>
        <dbReference type="SAM" id="Phobius"/>
    </source>
</evidence>
<dbReference type="RefSeq" id="WP_219040379.1">
    <property type="nucleotide sequence ID" value="NZ_JAHWDF010000009.1"/>
</dbReference>
<accession>A0ABS6W2L2</accession>
<sequence>MIKSPSLHISYLLCFLIGSVAFAQHLKFKSFTTKEGLSNNSVKNMSSDKQGRLWIGTWDGLNRYDGQNITVFKYDLQDNTGISGNVIKDLNRDIHQNIWILTDNKSVSRYIGDGVFQQFHFQKQPLSLALTHTGEIAVKMPNGYRVFSHNQFKEISKENIKNSDRLGVLKNFLLQNHPDLQINDILKDSKGNIWYATKRNGLYIIPNTPQNVKNELIEHYTHDTYSPYSFNSNEIEKIYQDDFGNIWLAHKDGGISMAYAGSEQITTIFPHPTKFPHLPNESIRAITKDNQSNIWLGYYTKGIYHYSEKTKCYLAYQIQEAKANPDWYRIRSFYTDSNGHLWVGTYAGLVKITPKGYQLFKAETHADFPNNRNYAFQEDEQQKLWIACWGGLAKLNLNTDTFEAFPHQKDLAPFHVRHVIKHQDTLVMATENQGVIFFTEAQGVIKRLTTKDGITGNSIYKLYHDQHTGYYWIATLGGVSIYDFPHGVIKNITEESGLPSHMVYGLLENKNKVWLSTTKGIATIQKKGYEVAQLPKDQGWQAEEFSEGAVYQDEKGMLFFGGISGLSYLQPNAYHYAVKTPKLQINIDGKELYPNVLTKAYQENTFTFSAIPIQFSGVAPKIYYQLEGVDKDWKLYQNKRITYKNLEPGRYSLLTKMNTKGSKSKKHIILEIETPFYQTSPFYLLIFGAILLIGVMIILRKNWLAKRLHKIMEAKIEARTRMIETQKLELLQANQHLEERHKELNAQQQQVLELHHQLKDRDFEVDKFKTFVLNSFKPKLANLVAITHSLKKSPESKQLEQELTQLIRKISEWDYLDQIAELGTLVPSEIHFKKLIQTIYRQLQSFSFSFDFTLKYQILTVSDLISLDVLRVKLLFQYLIHEVIKYVEQEASLILHTSLTENEMLIELSSSSSLLNEQWENIINYSPYYKAVKVLINDLGGELVKNTNEFKLRIHLPILNVTKVASRSGIVLLKHLEDDAAKLQPSILVYCEEEEVQLVHHLLEGMAEPIIFEHEVNALPSALQQINVKALVVYNAQLTSAFVEVISQPAFKILPSAYIAEQIDLALEEQALDYGLKTVIYLPIDKSFLQKKMNHLIQQYQKTHHTGFLDKLLPTAKTEALNLNPHQKLVKQALALIREEIGNAEFNVDRLISELEISRTKCYRVFKEVLHQSPSEVIIGLRLQNAEKLLGEGNLNVSEISFECGFKDPKYFSRMFKKHYGSSPKNFQLKQNH</sequence>
<feature type="domain" description="HTH araC/xylS-type" evidence="6">
    <location>
        <begin position="1131"/>
        <end position="1230"/>
    </location>
</feature>
<gene>
    <name evidence="7" type="ORF">KW502_09800</name>
</gene>
<evidence type="ECO:0000313" key="7">
    <source>
        <dbReference type="EMBL" id="MBW2962093.1"/>
    </source>
</evidence>
<dbReference type="PANTHER" id="PTHR43280">
    <property type="entry name" value="ARAC-FAMILY TRANSCRIPTIONAL REGULATOR"/>
    <property type="match status" value="1"/>
</dbReference>
<evidence type="ECO:0000259" key="6">
    <source>
        <dbReference type="PROSITE" id="PS01124"/>
    </source>
</evidence>
<dbReference type="Proteomes" id="UP000719267">
    <property type="component" value="Unassembled WGS sequence"/>
</dbReference>
<dbReference type="EMBL" id="JAHWDF010000009">
    <property type="protein sequence ID" value="MBW2962093.1"/>
    <property type="molecule type" value="Genomic_DNA"/>
</dbReference>
<dbReference type="Pfam" id="PF12833">
    <property type="entry name" value="HTH_18"/>
    <property type="match status" value="1"/>
</dbReference>
<reference evidence="7 8" key="1">
    <citation type="submission" date="2021-07" db="EMBL/GenBank/DDBJ databases">
        <title>Mesonia aestuariivivens sp. nov., isolated from a tidal flat.</title>
        <authorList>
            <person name="Kim Y.-O."/>
            <person name="Yoon J.-H."/>
        </authorList>
    </citation>
    <scope>NUCLEOTIDE SEQUENCE [LARGE SCALE GENOMIC DNA]</scope>
    <source>
        <strain evidence="7 8">JHPTF-M18</strain>
    </source>
</reference>
<keyword evidence="5" id="KW-0812">Transmembrane</keyword>
<keyword evidence="5" id="KW-0472">Membrane</keyword>
<evidence type="ECO:0000256" key="1">
    <source>
        <dbReference type="ARBA" id="ARBA00023015"/>
    </source>
</evidence>
<keyword evidence="1" id="KW-0805">Transcription regulation</keyword>
<feature type="coiled-coil region" evidence="4">
    <location>
        <begin position="727"/>
        <end position="754"/>
    </location>
</feature>
<dbReference type="PROSITE" id="PS00041">
    <property type="entry name" value="HTH_ARAC_FAMILY_1"/>
    <property type="match status" value="1"/>
</dbReference>
<dbReference type="PROSITE" id="PS01124">
    <property type="entry name" value="HTH_ARAC_FAMILY_2"/>
    <property type="match status" value="1"/>
</dbReference>
<evidence type="ECO:0000256" key="4">
    <source>
        <dbReference type="SAM" id="Coils"/>
    </source>
</evidence>
<dbReference type="InterPro" id="IPR018062">
    <property type="entry name" value="HTH_AraC-typ_CS"/>
</dbReference>
<name>A0ABS6W2L2_9FLAO</name>
<feature type="transmembrane region" description="Helical" evidence="5">
    <location>
        <begin position="682"/>
        <end position="699"/>
    </location>
</feature>
<keyword evidence="3" id="KW-0804">Transcription</keyword>
<organism evidence="7 8">
    <name type="scientific">Mesonia aestuariivivens</name>
    <dbReference type="NCBI Taxonomy" id="2796128"/>
    <lineage>
        <taxon>Bacteria</taxon>
        <taxon>Pseudomonadati</taxon>
        <taxon>Bacteroidota</taxon>
        <taxon>Flavobacteriia</taxon>
        <taxon>Flavobacteriales</taxon>
        <taxon>Flavobacteriaceae</taxon>
        <taxon>Mesonia</taxon>
    </lineage>
</organism>
<dbReference type="InterPro" id="IPR011110">
    <property type="entry name" value="Reg_prop"/>
</dbReference>
<dbReference type="SMART" id="SM00342">
    <property type="entry name" value="HTH_ARAC"/>
    <property type="match status" value="1"/>
</dbReference>
<dbReference type="Pfam" id="PF07495">
    <property type="entry name" value="Y_Y_Y"/>
    <property type="match status" value="1"/>
</dbReference>
<protein>
    <submittedName>
        <fullName evidence="7">Helix-turn-helix domain-containing protein</fullName>
    </submittedName>
</protein>
<comment type="caution">
    <text evidence="7">The sequence shown here is derived from an EMBL/GenBank/DDBJ whole genome shotgun (WGS) entry which is preliminary data.</text>
</comment>
<keyword evidence="5" id="KW-1133">Transmembrane helix</keyword>